<proteinExistence type="predicted"/>
<feature type="domain" description="AB hydrolase-1" evidence="1">
    <location>
        <begin position="15"/>
        <end position="109"/>
    </location>
</feature>
<dbReference type="AlphaFoldDB" id="A0AAE6CAQ5"/>
<reference evidence="2 4" key="1">
    <citation type="submission" date="2018-06" db="EMBL/GenBank/DDBJ databases">
        <title>Comparative genomics of rhizobia nodulating Arachis hypogaea in China.</title>
        <authorList>
            <person name="Li Y."/>
        </authorList>
    </citation>
    <scope>NUCLEOTIDE SEQUENCE [LARGE SCALE GENOMIC DNA]</scope>
    <source>
        <strain evidence="2 4">CCBAU 51670</strain>
    </source>
</reference>
<evidence type="ECO:0000313" key="5">
    <source>
        <dbReference type="Proteomes" id="UP000290401"/>
    </source>
</evidence>
<sequence length="251" mass="26831">MRKAPESSDARCPGVVLLHGIARGSSSLRKLEQAIRAAGFATLNIDYASRTKQIGALADDIHPAIARFAERDAPLHFVAHSMGGLVARAYLAKHRPDRLGGVVMLGTPNGGSEVADLLSGSRLYRAFYGPAGLELTTAPRPDSLPTVDYSVGVIAGNRFIDPVAGIFVLPKPNDGRVSVQSAMLAGMADHIVVNASHTGLPRDGIAIAQTITFLREGHFWPFTHESKWLGSRAFDVMSAMVLTATRKRTLP</sequence>
<dbReference type="Proteomes" id="UP000290401">
    <property type="component" value="Unassembled WGS sequence"/>
</dbReference>
<evidence type="ECO:0000313" key="4">
    <source>
        <dbReference type="Proteomes" id="UP000288972"/>
    </source>
</evidence>
<dbReference type="InterPro" id="IPR000073">
    <property type="entry name" value="AB_hydrolase_1"/>
</dbReference>
<evidence type="ECO:0000259" key="1">
    <source>
        <dbReference type="Pfam" id="PF00561"/>
    </source>
</evidence>
<dbReference type="PANTHER" id="PTHR37946:SF1">
    <property type="entry name" value="SLL1969 PROTEIN"/>
    <property type="match status" value="1"/>
</dbReference>
<protein>
    <submittedName>
        <fullName evidence="3">Alpha/beta fold hydrolase</fullName>
    </submittedName>
    <submittedName>
        <fullName evidence="2">Alpha/beta hydrolase</fullName>
    </submittedName>
</protein>
<dbReference type="Proteomes" id="UP000288972">
    <property type="component" value="Chromosome"/>
</dbReference>
<keyword evidence="5" id="KW-1185">Reference proteome</keyword>
<dbReference type="InterPro" id="IPR029058">
    <property type="entry name" value="AB_hydrolase_fold"/>
</dbReference>
<dbReference type="EMBL" id="CP030053">
    <property type="protein sequence ID" value="QAU48805.1"/>
    <property type="molecule type" value="Genomic_DNA"/>
</dbReference>
<dbReference type="KEGG" id="bgz:XH91_27935"/>
<keyword evidence="2" id="KW-0378">Hydrolase</keyword>
<name>A0AAE6CAQ5_9BRAD</name>
<dbReference type="Gene3D" id="3.40.50.1820">
    <property type="entry name" value="alpha/beta hydrolase"/>
    <property type="match status" value="1"/>
</dbReference>
<dbReference type="RefSeq" id="WP_128953562.1">
    <property type="nucleotide sequence ID" value="NZ_CP030053.1"/>
</dbReference>
<dbReference type="Pfam" id="PF00561">
    <property type="entry name" value="Abhydrolase_1"/>
    <property type="match status" value="1"/>
</dbReference>
<reference evidence="3 5" key="2">
    <citation type="submission" date="2018-10" db="EMBL/GenBank/DDBJ databases">
        <title>Bradyrhizobium sp. nov., effective nodules isolated from peanut in China.</title>
        <authorList>
            <person name="Li Y."/>
        </authorList>
    </citation>
    <scope>NUCLEOTIDE SEQUENCE [LARGE SCALE GENOMIC DNA]</scope>
    <source>
        <strain evidence="3 5">CCBAU 53426</strain>
    </source>
</reference>
<gene>
    <name evidence="3" type="ORF">EAS56_26660</name>
    <name evidence="2" type="ORF">XH91_27935</name>
</gene>
<organism evidence="2 4">
    <name type="scientific">Bradyrhizobium guangzhouense</name>
    <dbReference type="NCBI Taxonomy" id="1325095"/>
    <lineage>
        <taxon>Bacteria</taxon>
        <taxon>Pseudomonadati</taxon>
        <taxon>Pseudomonadota</taxon>
        <taxon>Alphaproteobacteria</taxon>
        <taxon>Hyphomicrobiales</taxon>
        <taxon>Nitrobacteraceae</taxon>
        <taxon>Bradyrhizobium</taxon>
    </lineage>
</organism>
<dbReference type="SUPFAM" id="SSF53474">
    <property type="entry name" value="alpha/beta-Hydrolases"/>
    <property type="match status" value="1"/>
</dbReference>
<dbReference type="PANTHER" id="PTHR37946">
    <property type="entry name" value="SLL1969 PROTEIN"/>
    <property type="match status" value="1"/>
</dbReference>
<dbReference type="EMBL" id="RDQZ01000026">
    <property type="protein sequence ID" value="RXH09237.1"/>
    <property type="molecule type" value="Genomic_DNA"/>
</dbReference>
<dbReference type="GO" id="GO:0016787">
    <property type="term" value="F:hydrolase activity"/>
    <property type="evidence" value="ECO:0007669"/>
    <property type="project" value="UniProtKB-KW"/>
</dbReference>
<evidence type="ECO:0000313" key="3">
    <source>
        <dbReference type="EMBL" id="RXH09237.1"/>
    </source>
</evidence>
<accession>A0AAE6CAQ5</accession>
<evidence type="ECO:0000313" key="2">
    <source>
        <dbReference type="EMBL" id="QAU48805.1"/>
    </source>
</evidence>